<organism evidence="2 3">
    <name type="scientific">Petrolisthes manimaculis</name>
    <dbReference type="NCBI Taxonomy" id="1843537"/>
    <lineage>
        <taxon>Eukaryota</taxon>
        <taxon>Metazoa</taxon>
        <taxon>Ecdysozoa</taxon>
        <taxon>Arthropoda</taxon>
        <taxon>Crustacea</taxon>
        <taxon>Multicrustacea</taxon>
        <taxon>Malacostraca</taxon>
        <taxon>Eumalacostraca</taxon>
        <taxon>Eucarida</taxon>
        <taxon>Decapoda</taxon>
        <taxon>Pleocyemata</taxon>
        <taxon>Anomura</taxon>
        <taxon>Galatheoidea</taxon>
        <taxon>Porcellanidae</taxon>
        <taxon>Petrolisthes</taxon>
    </lineage>
</organism>
<feature type="compositionally biased region" description="Polar residues" evidence="1">
    <location>
        <begin position="7"/>
        <end position="28"/>
    </location>
</feature>
<feature type="region of interest" description="Disordered" evidence="1">
    <location>
        <begin position="1"/>
        <end position="59"/>
    </location>
</feature>
<reference evidence="2" key="1">
    <citation type="submission" date="2023-11" db="EMBL/GenBank/DDBJ databases">
        <title>Genome assemblies of two species of porcelain crab, Petrolisthes cinctipes and Petrolisthes manimaculis (Anomura: Porcellanidae).</title>
        <authorList>
            <person name="Angst P."/>
        </authorList>
    </citation>
    <scope>NUCLEOTIDE SEQUENCE</scope>
    <source>
        <strain evidence="2">PB745_02</strain>
        <tissue evidence="2">Gill</tissue>
    </source>
</reference>
<comment type="caution">
    <text evidence="2">The sequence shown here is derived from an EMBL/GenBank/DDBJ whole genome shotgun (WGS) entry which is preliminary data.</text>
</comment>
<dbReference type="PROSITE" id="PS51300">
    <property type="entry name" value="NIRD"/>
    <property type="match status" value="1"/>
</dbReference>
<evidence type="ECO:0000313" key="3">
    <source>
        <dbReference type="Proteomes" id="UP001292094"/>
    </source>
</evidence>
<proteinExistence type="predicted"/>
<dbReference type="EMBL" id="JAWZYT010004264">
    <property type="protein sequence ID" value="KAK4294567.1"/>
    <property type="molecule type" value="Genomic_DNA"/>
</dbReference>
<name>A0AAE1NSK4_9EUCA</name>
<feature type="region of interest" description="Disordered" evidence="1">
    <location>
        <begin position="277"/>
        <end position="317"/>
    </location>
</feature>
<dbReference type="AlphaFoldDB" id="A0AAE1NSK4"/>
<evidence type="ECO:0000313" key="2">
    <source>
        <dbReference type="EMBL" id="KAK4294567.1"/>
    </source>
</evidence>
<evidence type="ECO:0000256" key="1">
    <source>
        <dbReference type="SAM" id="MobiDB-lite"/>
    </source>
</evidence>
<keyword evidence="3" id="KW-1185">Reference proteome</keyword>
<dbReference type="Proteomes" id="UP001292094">
    <property type="component" value="Unassembled WGS sequence"/>
</dbReference>
<feature type="compositionally biased region" description="Basic and acidic residues" evidence="1">
    <location>
        <begin position="29"/>
        <end position="59"/>
    </location>
</feature>
<feature type="compositionally biased region" description="Basic and acidic residues" evidence="1">
    <location>
        <begin position="300"/>
        <end position="317"/>
    </location>
</feature>
<sequence length="317" mass="36565">MDDEGTSVKSYSTNVDTNDHTMVSSTSEIIRDGHSTHRQSGREAHQSKTRHTERVKKYSDREKKDVFTDADGKAVLDGVRKGKWFLQSYTTNQTYYKDILKWIFLSESSGGESEKDLSGETSTNDLYVSEGYLLQHLYKQNSVPGEKPNDSVKETQQVDNENMEVEIDKPEDKRTNQENQEYVSLDGPEEKIINQLMHRLKWPESRNMDTETREFFYRVKEALPLLVYNDYVTQRRMKKFTVSGTTENEGIGIIGVSTYESSSQEDDRDWLNRCPESRITQGKMGPKAAIMKRAKQPTADIKHPNYDKTEGRKTTRS</sequence>
<protein>
    <submittedName>
        <fullName evidence="2">Uncharacterized protein</fullName>
    </submittedName>
</protein>
<accession>A0AAE1NSK4</accession>
<gene>
    <name evidence="2" type="ORF">Pmani_032820</name>
</gene>